<name>A0A167EG80_9ASCO</name>
<dbReference type="AlphaFoldDB" id="A0A167EG80"/>
<accession>A0A167EG80</accession>
<dbReference type="Proteomes" id="UP000189580">
    <property type="component" value="Chromosome d"/>
</dbReference>
<evidence type="ECO:0000256" key="1">
    <source>
        <dbReference type="ARBA" id="ARBA00007797"/>
    </source>
</evidence>
<evidence type="ECO:0000256" key="2">
    <source>
        <dbReference type="SAM" id="MobiDB-lite"/>
    </source>
</evidence>
<dbReference type="InterPro" id="IPR005612">
    <property type="entry name" value="CCAAT-binding_factor"/>
</dbReference>
<sequence>MKRSGNDNSGAKTKKSKSSSTVETGLSESEITALQESILSSPKNYNEIAKLIDIVRDNSIKTSCRHSASAALLKIFGKLSKKGSLKKSGVVGASEQVAIWLNQRFIQFKELLLNNLSGASGSTNSPSLAVSALTILLKVFSVVEHKYLTPSTEYYYPKQTYSDIISSIVLSSLPSAVIDVVLEEFVKNYLMIYDDLRYYFYTELAAILSKELETEKKGGYDSPPFNGVPKTVVSRRVISTLQSISKFPKTDEEIENFFLSKPQFSKSSLKSGTPLKLSSHKIAFQKAWLAGLRLPQSSSQYKEVLNILHQRIIPNMQKPQLLMDFLTDSYNAGGPVALLALNGLFVLMQQYNLDYPNFFTKLYSLFDGSIMHAKHRSRFFRLVDLFLSSTHLPATICASFIKKMARLGLTAPPAAVVTIIPFIYNQLKRHPSCMKMIHRPEIDGEFSDPFDPTESDPLLTNAFDSSLWELEVLQTHYHPNVSTLAKIMSQPFRKPQYLLEDFLDHSYKTLFDAEKTRRVKAALPALEYESFDSVFVNPEINTGASTYMVGWSFA</sequence>
<feature type="region of interest" description="Disordered" evidence="2">
    <location>
        <begin position="1"/>
        <end position="24"/>
    </location>
</feature>
<dbReference type="GeneID" id="30037191"/>
<dbReference type="InterPro" id="IPR027193">
    <property type="entry name" value="Noc4"/>
</dbReference>
<dbReference type="GO" id="GO:0042254">
    <property type="term" value="P:ribosome biogenesis"/>
    <property type="evidence" value="ECO:0007669"/>
    <property type="project" value="InterPro"/>
</dbReference>
<protein>
    <submittedName>
        <fullName evidence="4">Noc4p</fullName>
    </submittedName>
</protein>
<proteinExistence type="inferred from homology"/>
<organism evidence="4 5">
    <name type="scientific">Sugiyamaella lignohabitans</name>
    <dbReference type="NCBI Taxonomy" id="796027"/>
    <lineage>
        <taxon>Eukaryota</taxon>
        <taxon>Fungi</taxon>
        <taxon>Dikarya</taxon>
        <taxon>Ascomycota</taxon>
        <taxon>Saccharomycotina</taxon>
        <taxon>Dipodascomycetes</taxon>
        <taxon>Dipodascales</taxon>
        <taxon>Trichomonascaceae</taxon>
        <taxon>Sugiyamaella</taxon>
    </lineage>
</organism>
<gene>
    <name evidence="4" type="primary">NOC4</name>
    <name evidence="4" type="ORF">AWJ20_4999</name>
</gene>
<dbReference type="Pfam" id="PF03914">
    <property type="entry name" value="CBF"/>
    <property type="match status" value="1"/>
</dbReference>
<dbReference type="EMBL" id="CP014502">
    <property type="protein sequence ID" value="ANB14043.1"/>
    <property type="molecule type" value="Genomic_DNA"/>
</dbReference>
<feature type="domain" description="CCAAT-binding factor" evidence="3">
    <location>
        <begin position="337"/>
        <end position="485"/>
    </location>
</feature>
<evidence type="ECO:0000313" key="5">
    <source>
        <dbReference type="Proteomes" id="UP000189580"/>
    </source>
</evidence>
<reference evidence="4 5" key="1">
    <citation type="submission" date="2016-02" db="EMBL/GenBank/DDBJ databases">
        <title>Complete genome sequence and transcriptome regulation of the pentose utilising yeast Sugiyamaella lignohabitans.</title>
        <authorList>
            <person name="Bellasio M."/>
            <person name="Peymann A."/>
            <person name="Valli M."/>
            <person name="Sipitzky M."/>
            <person name="Graf A."/>
            <person name="Sauer M."/>
            <person name="Marx H."/>
            <person name="Mattanovich D."/>
        </authorList>
    </citation>
    <scope>NUCLEOTIDE SEQUENCE [LARGE SCALE GENOMIC DNA]</scope>
    <source>
        <strain evidence="4 5">CBS 10342</strain>
    </source>
</reference>
<dbReference type="GO" id="GO:0030692">
    <property type="term" value="C:Noc4p-Nop14p complex"/>
    <property type="evidence" value="ECO:0007669"/>
    <property type="project" value="TreeGrafter"/>
</dbReference>
<dbReference type="OrthoDB" id="10263185at2759"/>
<dbReference type="GO" id="GO:0032040">
    <property type="term" value="C:small-subunit processome"/>
    <property type="evidence" value="ECO:0007669"/>
    <property type="project" value="TreeGrafter"/>
</dbReference>
<dbReference type="RefSeq" id="XP_018736520.1">
    <property type="nucleotide sequence ID" value="XM_018882108.1"/>
</dbReference>
<evidence type="ECO:0000313" key="4">
    <source>
        <dbReference type="EMBL" id="ANB14043.1"/>
    </source>
</evidence>
<evidence type="ECO:0000259" key="3">
    <source>
        <dbReference type="Pfam" id="PF03914"/>
    </source>
</evidence>
<comment type="similarity">
    <text evidence="1">Belongs to the CBF/MAK21 family.</text>
</comment>
<keyword evidence="5" id="KW-1185">Reference proteome</keyword>
<dbReference type="KEGG" id="slb:AWJ20_4999"/>
<feature type="compositionally biased region" description="Polar residues" evidence="2">
    <location>
        <begin position="1"/>
        <end position="11"/>
    </location>
</feature>
<dbReference type="PANTHER" id="PTHR12455:SF0">
    <property type="entry name" value="NUCLEOLAR COMPLEX PROTEIN 4 HOMOLOG"/>
    <property type="match status" value="1"/>
</dbReference>
<dbReference type="PANTHER" id="PTHR12455">
    <property type="entry name" value="NUCLEOLAR COMPLEX PROTEIN 4"/>
    <property type="match status" value="1"/>
</dbReference>